<evidence type="ECO:0000259" key="2">
    <source>
        <dbReference type="Pfam" id="PF14690"/>
    </source>
</evidence>
<protein>
    <recommendedName>
        <fullName evidence="2">Transposase IS204/IS1001/IS1096/IS1165 zinc-finger domain-containing protein</fullName>
    </recommendedName>
</protein>
<evidence type="ECO:0000313" key="4">
    <source>
        <dbReference type="Proteomes" id="UP001501470"/>
    </source>
</evidence>
<proteinExistence type="predicted"/>
<dbReference type="PANTHER" id="PTHR33498">
    <property type="entry name" value="TRANSPOSASE FOR INSERTION SEQUENCE ELEMENT IS1557"/>
    <property type="match status" value="1"/>
</dbReference>
<name>A0ABP4NXC1_9ACTN</name>
<dbReference type="Proteomes" id="UP001501470">
    <property type="component" value="Unassembled WGS sequence"/>
</dbReference>
<evidence type="ECO:0000313" key="3">
    <source>
        <dbReference type="EMBL" id="GAA1567561.1"/>
    </source>
</evidence>
<dbReference type="Pfam" id="PF14690">
    <property type="entry name" value="Zn_ribbon_ISL3"/>
    <property type="match status" value="1"/>
</dbReference>
<dbReference type="InterPro" id="IPR029261">
    <property type="entry name" value="Transposase_Znf"/>
</dbReference>
<dbReference type="EMBL" id="BAAAQD010000038">
    <property type="protein sequence ID" value="GAA1567561.1"/>
    <property type="molecule type" value="Genomic_DNA"/>
</dbReference>
<evidence type="ECO:0000256" key="1">
    <source>
        <dbReference type="SAM" id="MobiDB-lite"/>
    </source>
</evidence>
<feature type="domain" description="Transposase IS204/IS1001/IS1096/IS1165 zinc-finger" evidence="2">
    <location>
        <begin position="3"/>
        <end position="46"/>
    </location>
</feature>
<accession>A0ABP4NXC1</accession>
<comment type="caution">
    <text evidence="3">The sequence shown here is derived from an EMBL/GenBank/DDBJ whole genome shotgun (WGS) entry which is preliminary data.</text>
</comment>
<dbReference type="InterPro" id="IPR047951">
    <property type="entry name" value="Transpos_ISL3"/>
</dbReference>
<reference evidence="4" key="1">
    <citation type="journal article" date="2019" name="Int. J. Syst. Evol. Microbiol.">
        <title>The Global Catalogue of Microorganisms (GCM) 10K type strain sequencing project: providing services to taxonomists for standard genome sequencing and annotation.</title>
        <authorList>
            <consortium name="The Broad Institute Genomics Platform"/>
            <consortium name="The Broad Institute Genome Sequencing Center for Infectious Disease"/>
            <person name="Wu L."/>
            <person name="Ma J."/>
        </authorList>
    </citation>
    <scope>NUCLEOTIDE SEQUENCE [LARGE SCALE GENOMIC DNA]</scope>
    <source>
        <strain evidence="4">JCM 15933</strain>
    </source>
</reference>
<organism evidence="3 4">
    <name type="scientific">Dactylosporangium maewongense</name>
    <dbReference type="NCBI Taxonomy" id="634393"/>
    <lineage>
        <taxon>Bacteria</taxon>
        <taxon>Bacillati</taxon>
        <taxon>Actinomycetota</taxon>
        <taxon>Actinomycetes</taxon>
        <taxon>Micromonosporales</taxon>
        <taxon>Micromonosporaceae</taxon>
        <taxon>Dactylosporangium</taxon>
    </lineage>
</organism>
<sequence>MAVACPACGRQTGRVHAYHVRRLADLPVGGRGVHHEVRVRRLTCRNVEAIRQGAAGAVQVSDQWQLWHGLAAAVGKTVIAHSDCWHAGPPRQTRARQQRRPPSPRRLAAWLMT</sequence>
<dbReference type="PANTHER" id="PTHR33498:SF1">
    <property type="entry name" value="TRANSPOSASE FOR INSERTION SEQUENCE ELEMENT IS1557"/>
    <property type="match status" value="1"/>
</dbReference>
<keyword evidence="4" id="KW-1185">Reference proteome</keyword>
<feature type="region of interest" description="Disordered" evidence="1">
    <location>
        <begin position="85"/>
        <end position="107"/>
    </location>
</feature>
<feature type="compositionally biased region" description="Basic residues" evidence="1">
    <location>
        <begin position="93"/>
        <end position="103"/>
    </location>
</feature>
<gene>
    <name evidence="3" type="ORF">GCM10009827_106610</name>
</gene>